<dbReference type="InterPro" id="IPR004332">
    <property type="entry name" value="Transposase_MuDR"/>
</dbReference>
<feature type="region of interest" description="Disordered" evidence="1">
    <location>
        <begin position="430"/>
        <end position="473"/>
    </location>
</feature>
<dbReference type="Pfam" id="PF03108">
    <property type="entry name" value="DBD_Tnp_Mut"/>
    <property type="match status" value="1"/>
</dbReference>
<evidence type="ECO:0000256" key="1">
    <source>
        <dbReference type="SAM" id="MobiDB-lite"/>
    </source>
</evidence>
<keyword evidence="4" id="KW-1185">Reference proteome</keyword>
<proteinExistence type="predicted"/>
<feature type="domain" description="Transposase MuDR plant" evidence="2">
    <location>
        <begin position="287"/>
        <end position="329"/>
    </location>
</feature>
<evidence type="ECO:0000259" key="2">
    <source>
        <dbReference type="Pfam" id="PF03108"/>
    </source>
</evidence>
<reference evidence="3" key="1">
    <citation type="submission" date="2020-10" db="EMBL/GenBank/DDBJ databases">
        <authorList>
            <person name="Han B."/>
            <person name="Lu T."/>
            <person name="Zhao Q."/>
            <person name="Huang X."/>
            <person name="Zhao Y."/>
        </authorList>
    </citation>
    <scope>NUCLEOTIDE SEQUENCE</scope>
</reference>
<accession>A0A811NZ31</accession>
<dbReference type="EMBL" id="CAJGYO010000005">
    <property type="protein sequence ID" value="CAD6231122.1"/>
    <property type="molecule type" value="Genomic_DNA"/>
</dbReference>
<name>A0A811NZ31_9POAL</name>
<feature type="compositionally biased region" description="Polar residues" evidence="1">
    <location>
        <begin position="456"/>
        <end position="473"/>
    </location>
</feature>
<protein>
    <recommendedName>
        <fullName evidence="2">Transposase MuDR plant domain-containing protein</fullName>
    </recommendedName>
</protein>
<gene>
    <name evidence="3" type="ORF">NCGR_LOCUS21241</name>
</gene>
<evidence type="ECO:0000313" key="3">
    <source>
        <dbReference type="EMBL" id="CAD6231122.1"/>
    </source>
</evidence>
<evidence type="ECO:0000313" key="4">
    <source>
        <dbReference type="Proteomes" id="UP000604825"/>
    </source>
</evidence>
<organism evidence="3 4">
    <name type="scientific">Miscanthus lutarioriparius</name>
    <dbReference type="NCBI Taxonomy" id="422564"/>
    <lineage>
        <taxon>Eukaryota</taxon>
        <taxon>Viridiplantae</taxon>
        <taxon>Streptophyta</taxon>
        <taxon>Embryophyta</taxon>
        <taxon>Tracheophyta</taxon>
        <taxon>Spermatophyta</taxon>
        <taxon>Magnoliopsida</taxon>
        <taxon>Liliopsida</taxon>
        <taxon>Poales</taxon>
        <taxon>Poaceae</taxon>
        <taxon>PACMAD clade</taxon>
        <taxon>Panicoideae</taxon>
        <taxon>Andropogonodae</taxon>
        <taxon>Andropogoneae</taxon>
        <taxon>Saccharinae</taxon>
        <taxon>Miscanthus</taxon>
    </lineage>
</organism>
<dbReference type="AlphaFoldDB" id="A0A811NZ31"/>
<sequence length="473" mass="54029">MYKMSETHETHAKREVPYARSLLFFCDRPNGGDVLSSALCGEKQAPWHTPCRRRAPGDVLPGGECFHAPPQHCSPRRISQQSRLSRRIDPKSACRVEINVNGYFTVRGGRKEYNRGRTVSWVVDSEKYTVIDLEKDIAPYFTWGSDQQANFWVVTAGNTMTSKLSSDVQLLDLLRASEIVKLFMVVGTREQNITEEEMPAAVHIEDDVIPTAMNIGEEVNLTAIDSDLDVLDGGFTWAMMRCEKRKRARTIPKIREFDTETVLDDEATIRNDFFVPHTSHDKENPIIKVGDTFIDKDAFVYNIKQYAIKNQFETRLEHSDKERFSKTCTHAIALFGKVRHLNIENFVDDYYSLERFKAPTTLWSPQWVTRLNGQNLIPGFKMIPPKLERLTGRPRKKRIKASGEAGKRGPYQCKRCFQFGHIEKGCNATQAELEQELPPPRPKTSKRKRKSKSEIESSANDPQVTPGTKCNNN</sequence>
<dbReference type="OrthoDB" id="690873at2759"/>
<comment type="caution">
    <text evidence="3">The sequence shown here is derived from an EMBL/GenBank/DDBJ whole genome shotgun (WGS) entry which is preliminary data.</text>
</comment>
<dbReference type="Proteomes" id="UP000604825">
    <property type="component" value="Unassembled WGS sequence"/>
</dbReference>